<evidence type="ECO:0000313" key="1">
    <source>
        <dbReference type="EMBL" id="SPE20799.1"/>
    </source>
</evidence>
<dbReference type="AlphaFoldDB" id="A0A2N9LBX7"/>
<evidence type="ECO:0000313" key="2">
    <source>
        <dbReference type="Proteomes" id="UP000239735"/>
    </source>
</evidence>
<gene>
    <name evidence="1" type="ORF">SBA5_30004</name>
</gene>
<reference evidence="2" key="1">
    <citation type="submission" date="2018-02" db="EMBL/GenBank/DDBJ databases">
        <authorList>
            <person name="Hausmann B."/>
        </authorList>
    </citation>
    <scope>NUCLEOTIDE SEQUENCE [LARGE SCALE GENOMIC DNA]</scope>
    <source>
        <strain evidence="2">Peat soil MAG SbA5</strain>
    </source>
</reference>
<sequence length="220" mass="25637">MRIRQVRYDPKPYKDDRLDKLAQLGRCVKCRSSALYCAACGKPVNPRDMIDRHSRCPNKGCSHAEVKYKKLCPKHQSEKQLRTRQIINQGICPLCHQAHPGPGCLYRKFREIGIRKLTREQIEWVWLQFMREPLKGKSQNWEILNSLQPEQILQLQKRPPLEPEDQSINAIVLTDSLRTKPDRDFASKDMRLYLPGAIRDGMSRAKAEGKRIGRPKRLRA</sequence>
<proteinExistence type="predicted"/>
<protein>
    <submittedName>
        <fullName evidence="1">Uncharacterized protein</fullName>
    </submittedName>
</protein>
<organism evidence="1 2">
    <name type="scientific">Candidatus Sulfuritelmatomonas gaucii</name>
    <dbReference type="NCBI Taxonomy" id="2043161"/>
    <lineage>
        <taxon>Bacteria</taxon>
        <taxon>Pseudomonadati</taxon>
        <taxon>Acidobacteriota</taxon>
        <taxon>Terriglobia</taxon>
        <taxon>Terriglobales</taxon>
        <taxon>Acidobacteriaceae</taxon>
        <taxon>Candidatus Sulfuritelmatomonas</taxon>
    </lineage>
</organism>
<dbReference type="EMBL" id="OKRB01000086">
    <property type="protein sequence ID" value="SPE20799.1"/>
    <property type="molecule type" value="Genomic_DNA"/>
</dbReference>
<accession>A0A2N9LBX7</accession>
<dbReference type="Proteomes" id="UP000239735">
    <property type="component" value="Unassembled WGS sequence"/>
</dbReference>
<name>A0A2N9LBX7_9BACT</name>